<dbReference type="Proteomes" id="UP001187343">
    <property type="component" value="Unassembled WGS sequence"/>
</dbReference>
<feature type="region of interest" description="Disordered" evidence="1">
    <location>
        <begin position="85"/>
        <end position="109"/>
    </location>
</feature>
<comment type="caution">
    <text evidence="2">The sequence shown here is derived from an EMBL/GenBank/DDBJ whole genome shotgun (WGS) entry which is preliminary data.</text>
</comment>
<gene>
    <name evidence="2" type="ORF">Q8A67_021054</name>
</gene>
<evidence type="ECO:0000313" key="2">
    <source>
        <dbReference type="EMBL" id="KAK2876958.1"/>
    </source>
</evidence>
<protein>
    <submittedName>
        <fullName evidence="2">Uncharacterized protein</fullName>
    </submittedName>
</protein>
<organism evidence="2 3">
    <name type="scientific">Cirrhinus molitorella</name>
    <name type="common">mud carp</name>
    <dbReference type="NCBI Taxonomy" id="172907"/>
    <lineage>
        <taxon>Eukaryota</taxon>
        <taxon>Metazoa</taxon>
        <taxon>Chordata</taxon>
        <taxon>Craniata</taxon>
        <taxon>Vertebrata</taxon>
        <taxon>Euteleostomi</taxon>
        <taxon>Actinopterygii</taxon>
        <taxon>Neopterygii</taxon>
        <taxon>Teleostei</taxon>
        <taxon>Ostariophysi</taxon>
        <taxon>Cypriniformes</taxon>
        <taxon>Cyprinidae</taxon>
        <taxon>Labeoninae</taxon>
        <taxon>Labeonini</taxon>
        <taxon>Cirrhinus</taxon>
    </lineage>
</organism>
<evidence type="ECO:0000313" key="3">
    <source>
        <dbReference type="Proteomes" id="UP001187343"/>
    </source>
</evidence>
<evidence type="ECO:0000256" key="1">
    <source>
        <dbReference type="SAM" id="MobiDB-lite"/>
    </source>
</evidence>
<accession>A0AA88PD24</accession>
<proteinExistence type="predicted"/>
<keyword evidence="3" id="KW-1185">Reference proteome</keyword>
<sequence length="136" mass="14877">MGMLAALVCSRILVPLIDFPVLRPDCVVLELQVLHASPAAELQFAVKSWHRFGCTPVMGQRLPCRPLWRLKVDLASAIVLSPALRGGRRRPTATRDPDPRSDLSPLGHLYRGNDHSTNCCQILRSSATCSSHPGST</sequence>
<name>A0AA88PD24_9TELE</name>
<dbReference type="EMBL" id="JAUYZG010000020">
    <property type="protein sequence ID" value="KAK2876958.1"/>
    <property type="molecule type" value="Genomic_DNA"/>
</dbReference>
<reference evidence="2" key="1">
    <citation type="submission" date="2023-08" db="EMBL/GenBank/DDBJ databases">
        <title>Chromosome-level Genome Assembly of mud carp (Cirrhinus molitorella).</title>
        <authorList>
            <person name="Liu H."/>
        </authorList>
    </citation>
    <scope>NUCLEOTIDE SEQUENCE</scope>
    <source>
        <strain evidence="2">Prfri</strain>
        <tissue evidence="2">Muscle</tissue>
    </source>
</reference>
<dbReference type="AlphaFoldDB" id="A0AA88PD24"/>